<evidence type="ECO:0000313" key="8">
    <source>
        <dbReference type="EMBL" id="KAJ8438324.1"/>
    </source>
</evidence>
<comment type="caution">
    <text evidence="8">The sequence shown here is derived from an EMBL/GenBank/DDBJ whole genome shotgun (WGS) entry which is preliminary data.</text>
</comment>
<proteinExistence type="inferred from homology"/>
<evidence type="ECO:0000256" key="2">
    <source>
        <dbReference type="ARBA" id="ARBA00009416"/>
    </source>
</evidence>
<dbReference type="InterPro" id="IPR047091">
    <property type="entry name" value="EIN3-like_DNA-bd"/>
</dbReference>
<sequence length="731" mass="81257">MDDQFVDFFFNFEFFSPPPSAPGEGEPVREPEPEGAGEDDYSDEEVDVDELERRMWRDRMLLKKLKEQSKDKAKEVEVEVDSAKQRQSQEQARRKKMSRAQDGILKYMLKMMEVCKAQGFVYGIIPEKGKPVSGASDNLRAWWKEKVRFDRNGPAAIAKYQIEHSIPGSNEDCNAVASTPHTLRELQDTTLGSLLSALMQHCDPPQRRFPLEKGVPPPWWPKGNEEWWPQLGLPKDQGPPPYKKPHDLKKAWKVSVLTAVIKHMSPDIAKIRKLVRQSKCLQDKMTAKESATWLAIINQEEALAQKLYPDRCPPPSAGGSGSLVISDTSDYDVEGIDNDANGELEECKPQHINNLFNFGVEDDTGRFMAPMMTSAIKGEVIDPTSDFVGKRKQLSAESHMSMDRKVFVCEYPQCPFSDSRLGFPDRNSRNNHQMSCRSRFNSTHGITNFQGSIEKVPSAESSSFQTSCAQHEKLPLQSASQSSASFNVSGLGLPDDDQKMITNLMSIYDNSLQPSKNVNPGNANAVETNNHPQQNMPIQMDGSFCGSSPIFGNSTSQGMNLNDATDHTQAQPQGHFQMDNGFFGQRASFSGGLFQGTKMNIGDTNRSQQKVQLGMSNTLSSHGAMLGQSSSLGTNTNFKDDSLMQEKNQVMDNGFGEQRNVFGSNVPQGTNMDSAVFASGGNQLDNCRAFDPSFGMTLNDNIAEFGFGAPFNLSTFEFEQFPRQGTSIWNV</sequence>
<dbReference type="SUPFAM" id="SSF116768">
    <property type="entry name" value="DNA-binding domain of EIN3-like"/>
    <property type="match status" value="1"/>
</dbReference>
<protein>
    <recommendedName>
        <fullName evidence="7">Ethylene insensitive 3-like DNA-binding domain-containing protein</fullName>
    </recommendedName>
</protein>
<organism evidence="8 9">
    <name type="scientific">Carnegiea gigantea</name>
    <dbReference type="NCBI Taxonomy" id="171969"/>
    <lineage>
        <taxon>Eukaryota</taxon>
        <taxon>Viridiplantae</taxon>
        <taxon>Streptophyta</taxon>
        <taxon>Embryophyta</taxon>
        <taxon>Tracheophyta</taxon>
        <taxon>Spermatophyta</taxon>
        <taxon>Magnoliopsida</taxon>
        <taxon>eudicotyledons</taxon>
        <taxon>Gunneridae</taxon>
        <taxon>Pentapetalae</taxon>
        <taxon>Caryophyllales</taxon>
        <taxon>Cactineae</taxon>
        <taxon>Cactaceae</taxon>
        <taxon>Cactoideae</taxon>
        <taxon>Echinocereeae</taxon>
        <taxon>Carnegiea</taxon>
    </lineage>
</organism>
<dbReference type="Gene3D" id="1.10.3180.10">
    <property type="entry name" value="DNA-binding domain of EIN3-like"/>
    <property type="match status" value="2"/>
</dbReference>
<keyword evidence="5" id="KW-0539">Nucleus</keyword>
<dbReference type="GO" id="GO:0003700">
    <property type="term" value="F:DNA-binding transcription factor activity"/>
    <property type="evidence" value="ECO:0007669"/>
    <property type="project" value="InterPro"/>
</dbReference>
<evidence type="ECO:0000256" key="5">
    <source>
        <dbReference type="ARBA" id="ARBA00023242"/>
    </source>
</evidence>
<feature type="region of interest" description="Disordered" evidence="6">
    <location>
        <begin position="14"/>
        <end position="48"/>
    </location>
</feature>
<dbReference type="FunFam" id="1.10.3180.10:FF:000001">
    <property type="entry name" value="Ethylene insensitive 3-like 1"/>
    <property type="match status" value="1"/>
</dbReference>
<dbReference type="AlphaFoldDB" id="A0A9Q1K8E4"/>
<comment type="similarity">
    <text evidence="2">Belongs to the EIN3 family.</text>
</comment>
<keyword evidence="4" id="KW-0238">DNA-binding</keyword>
<keyword evidence="9" id="KW-1185">Reference proteome</keyword>
<reference evidence="8" key="1">
    <citation type="submission" date="2022-04" db="EMBL/GenBank/DDBJ databases">
        <title>Carnegiea gigantea Genome sequencing and assembly v2.</title>
        <authorList>
            <person name="Copetti D."/>
            <person name="Sanderson M.J."/>
            <person name="Burquez A."/>
            <person name="Wojciechowski M.F."/>
        </authorList>
    </citation>
    <scope>NUCLEOTIDE SEQUENCE</scope>
    <source>
        <strain evidence="8">SGP5-SGP5p</strain>
        <tissue evidence="8">Aerial part</tissue>
    </source>
</reference>
<evidence type="ECO:0000256" key="4">
    <source>
        <dbReference type="ARBA" id="ARBA00023125"/>
    </source>
</evidence>
<dbReference type="GO" id="GO:0009873">
    <property type="term" value="P:ethylene-activated signaling pathway"/>
    <property type="evidence" value="ECO:0007669"/>
    <property type="project" value="UniProtKB-KW"/>
</dbReference>
<name>A0A9Q1K8E4_9CARY</name>
<dbReference type="GO" id="GO:0000976">
    <property type="term" value="F:transcription cis-regulatory region binding"/>
    <property type="evidence" value="ECO:0007669"/>
    <property type="project" value="UniProtKB-ARBA"/>
</dbReference>
<dbReference type="Pfam" id="PF04873">
    <property type="entry name" value="EIN3_DNA-bd"/>
    <property type="match status" value="1"/>
</dbReference>
<dbReference type="PANTHER" id="PTHR33305:SF53">
    <property type="entry name" value="ETHYLENE INSENSITIVE 3-LIKE 1 PROTEIN"/>
    <property type="match status" value="1"/>
</dbReference>
<evidence type="ECO:0000256" key="3">
    <source>
        <dbReference type="ARBA" id="ARBA00022745"/>
    </source>
</evidence>
<evidence type="ECO:0000256" key="6">
    <source>
        <dbReference type="SAM" id="MobiDB-lite"/>
    </source>
</evidence>
<feature type="compositionally biased region" description="Basic and acidic residues" evidence="6">
    <location>
        <begin position="67"/>
        <end position="84"/>
    </location>
</feature>
<feature type="compositionally biased region" description="Acidic residues" evidence="6">
    <location>
        <begin position="33"/>
        <end position="48"/>
    </location>
</feature>
<gene>
    <name evidence="8" type="ORF">Cgig2_013372</name>
</gene>
<feature type="region of interest" description="Disordered" evidence="6">
    <location>
        <begin position="67"/>
        <end position="97"/>
    </location>
</feature>
<evidence type="ECO:0000259" key="7">
    <source>
        <dbReference type="Pfam" id="PF04873"/>
    </source>
</evidence>
<dbReference type="InterPro" id="IPR023278">
    <property type="entry name" value="Ethylene_insens-like_DNA-bd"/>
</dbReference>
<dbReference type="FunFam" id="1.10.3180.10:FF:000002">
    <property type="entry name" value="Ethylene insensitive 3-like 1"/>
    <property type="match status" value="1"/>
</dbReference>
<dbReference type="GO" id="GO:0005634">
    <property type="term" value="C:nucleus"/>
    <property type="evidence" value="ECO:0007669"/>
    <property type="project" value="UniProtKB-SubCell"/>
</dbReference>
<dbReference type="PANTHER" id="PTHR33305">
    <property type="entry name" value="ETHYLENE INSENSITIVE 3-LIKE 2 PROTEIN"/>
    <property type="match status" value="1"/>
</dbReference>
<accession>A0A9Q1K8E4</accession>
<evidence type="ECO:0000313" key="9">
    <source>
        <dbReference type="Proteomes" id="UP001153076"/>
    </source>
</evidence>
<comment type="subcellular location">
    <subcellularLocation>
        <location evidence="1">Nucleus</location>
    </subcellularLocation>
</comment>
<dbReference type="EMBL" id="JAKOGI010000258">
    <property type="protein sequence ID" value="KAJ8438324.1"/>
    <property type="molecule type" value="Genomic_DNA"/>
</dbReference>
<dbReference type="Proteomes" id="UP001153076">
    <property type="component" value="Unassembled WGS sequence"/>
</dbReference>
<dbReference type="OrthoDB" id="2017676at2759"/>
<evidence type="ECO:0000256" key="1">
    <source>
        <dbReference type="ARBA" id="ARBA00004123"/>
    </source>
</evidence>
<keyword evidence="3" id="KW-0936">Ethylene signaling pathway</keyword>
<dbReference type="InterPro" id="IPR006957">
    <property type="entry name" value="EIN3"/>
</dbReference>
<feature type="domain" description="Ethylene insensitive 3-like DNA-binding" evidence="7">
    <location>
        <begin position="49"/>
        <end position="301"/>
    </location>
</feature>